<sequence length="284" mass="33850">MQNLAAKSMQNSASDLVLHKSTSSLEKLDENFYGAFQQHYEFLMDKGLIETCQHSGAQKTDSQDLNVNVSYREFMHQFNQIKSWLDQFRCFRHTNKASASFCEKYSNQIVYEEILKRSPRRELLNEYACHLIKYHPNLKHDVLSKLHYLNKQWKSIESIISKRYFNQDMAKDLGEDLKNFQLWLATVEDLLENLSIKPEWTLSEIEHCLNEHKCLQNDIESHAKIINSVLKLSTKLNQEHNENATLYENGMYLQNRWHCLWLKSLEWQCRLEQEINRIKKLYLI</sequence>
<dbReference type="AlphaFoldDB" id="A0A3M7RP48"/>
<evidence type="ECO:0000313" key="1">
    <source>
        <dbReference type="EMBL" id="RNA25322.1"/>
    </source>
</evidence>
<protein>
    <submittedName>
        <fullName evidence="1">Nesprin-1</fullName>
    </submittedName>
</protein>
<accession>A0A3M7RP48</accession>
<reference evidence="1 2" key="1">
    <citation type="journal article" date="2018" name="Sci. Rep.">
        <title>Genomic signatures of local adaptation to the degree of environmental predictability in rotifers.</title>
        <authorList>
            <person name="Franch-Gras L."/>
            <person name="Hahn C."/>
            <person name="Garcia-Roger E.M."/>
            <person name="Carmona M.J."/>
            <person name="Serra M."/>
            <person name="Gomez A."/>
        </authorList>
    </citation>
    <scope>NUCLEOTIDE SEQUENCE [LARGE SCALE GENOMIC DNA]</scope>
    <source>
        <strain evidence="1">HYR1</strain>
    </source>
</reference>
<name>A0A3M7RP48_BRAPC</name>
<organism evidence="1 2">
    <name type="scientific">Brachionus plicatilis</name>
    <name type="common">Marine rotifer</name>
    <name type="synonym">Brachionus muelleri</name>
    <dbReference type="NCBI Taxonomy" id="10195"/>
    <lineage>
        <taxon>Eukaryota</taxon>
        <taxon>Metazoa</taxon>
        <taxon>Spiralia</taxon>
        <taxon>Gnathifera</taxon>
        <taxon>Rotifera</taxon>
        <taxon>Eurotatoria</taxon>
        <taxon>Monogononta</taxon>
        <taxon>Pseudotrocha</taxon>
        <taxon>Ploima</taxon>
        <taxon>Brachionidae</taxon>
        <taxon>Brachionus</taxon>
    </lineage>
</organism>
<dbReference type="EMBL" id="REGN01002939">
    <property type="protein sequence ID" value="RNA25322.1"/>
    <property type="molecule type" value="Genomic_DNA"/>
</dbReference>
<dbReference type="Proteomes" id="UP000276133">
    <property type="component" value="Unassembled WGS sequence"/>
</dbReference>
<dbReference type="Gene3D" id="1.20.58.60">
    <property type="match status" value="1"/>
</dbReference>
<keyword evidence="2" id="KW-1185">Reference proteome</keyword>
<comment type="caution">
    <text evidence="1">The sequence shown here is derived from an EMBL/GenBank/DDBJ whole genome shotgun (WGS) entry which is preliminary data.</text>
</comment>
<gene>
    <name evidence="1" type="ORF">BpHYR1_025029</name>
</gene>
<evidence type="ECO:0000313" key="2">
    <source>
        <dbReference type="Proteomes" id="UP000276133"/>
    </source>
</evidence>
<dbReference type="SUPFAM" id="SSF46966">
    <property type="entry name" value="Spectrin repeat"/>
    <property type="match status" value="1"/>
</dbReference>
<dbReference type="OrthoDB" id="10041151at2759"/>
<proteinExistence type="predicted"/>
<dbReference type="STRING" id="10195.A0A3M7RP48"/>